<dbReference type="WBParaSite" id="ES5_v2.g22731.t1">
    <property type="protein sequence ID" value="ES5_v2.g22731.t1"/>
    <property type="gene ID" value="ES5_v2.g22731"/>
</dbReference>
<reference evidence="2" key="1">
    <citation type="submission" date="2022-11" db="UniProtKB">
        <authorList>
            <consortium name="WormBaseParasite"/>
        </authorList>
    </citation>
    <scope>IDENTIFICATION</scope>
</reference>
<proteinExistence type="predicted"/>
<dbReference type="Proteomes" id="UP000887579">
    <property type="component" value="Unplaced"/>
</dbReference>
<evidence type="ECO:0000313" key="1">
    <source>
        <dbReference type="Proteomes" id="UP000887579"/>
    </source>
</evidence>
<protein>
    <submittedName>
        <fullName evidence="2">Transmembrane protein</fullName>
    </submittedName>
</protein>
<organism evidence="1 2">
    <name type="scientific">Panagrolaimus sp. ES5</name>
    <dbReference type="NCBI Taxonomy" id="591445"/>
    <lineage>
        <taxon>Eukaryota</taxon>
        <taxon>Metazoa</taxon>
        <taxon>Ecdysozoa</taxon>
        <taxon>Nematoda</taxon>
        <taxon>Chromadorea</taxon>
        <taxon>Rhabditida</taxon>
        <taxon>Tylenchina</taxon>
        <taxon>Panagrolaimomorpha</taxon>
        <taxon>Panagrolaimoidea</taxon>
        <taxon>Panagrolaimidae</taxon>
        <taxon>Panagrolaimus</taxon>
    </lineage>
</organism>
<evidence type="ECO:0000313" key="2">
    <source>
        <dbReference type="WBParaSite" id="ES5_v2.g22731.t1"/>
    </source>
</evidence>
<sequence length="243" mass="27017">MFKFLLALFLFSFLNIRFTNGDCSVEEGKKIEKCYSDNFFAANLSMPKEAQPFHDTFLSVLLDDKKFGELCVKKVAFDTCVGDSSISGCFNANDFFAKVPIAKSSNDARMFVTNYLQMNYTCGRGYPMMPNLYHCATSMPDPCRNVTSKFENCQNAAALISCENTIAIKQCGVATACLYKKFSTLETCNQPNLGNCDICPSLTAAKNPIAALCDDDQWNSSPQTFVSILALFLIIFINFFLQA</sequence>
<name>A0AC34FZB2_9BILA</name>
<accession>A0AC34FZB2</accession>